<evidence type="ECO:0000313" key="3">
    <source>
        <dbReference type="EMBL" id="PJR04993.1"/>
    </source>
</evidence>
<keyword evidence="4" id="KW-1185">Reference proteome</keyword>
<protein>
    <recommendedName>
        <fullName evidence="2">Secretion system C-terminal sorting domain-containing protein</fullName>
    </recommendedName>
</protein>
<gene>
    <name evidence="3" type="ORF">CDL10_10880</name>
</gene>
<dbReference type="Pfam" id="PF18962">
    <property type="entry name" value="Por_Secre_tail"/>
    <property type="match status" value="1"/>
</dbReference>
<organism evidence="3 4">
    <name type="scientific">Avrilella dinanensis</name>
    <dbReference type="NCBI Taxonomy" id="2008672"/>
    <lineage>
        <taxon>Bacteria</taxon>
        <taxon>Pseudomonadati</taxon>
        <taxon>Bacteroidota</taxon>
        <taxon>Flavobacteriia</taxon>
        <taxon>Flavobacteriales</taxon>
        <taxon>Flavobacteriaceae</taxon>
        <taxon>Avrilella</taxon>
    </lineage>
</organism>
<evidence type="ECO:0000259" key="2">
    <source>
        <dbReference type="Pfam" id="PF18962"/>
    </source>
</evidence>
<dbReference type="RefSeq" id="WP_100678552.1">
    <property type="nucleotide sequence ID" value="NZ_NIPO01000001.1"/>
</dbReference>
<keyword evidence="1" id="KW-0732">Signal</keyword>
<feature type="domain" description="Secretion system C-terminal sorting" evidence="2">
    <location>
        <begin position="488"/>
        <end position="560"/>
    </location>
</feature>
<dbReference type="EMBL" id="NIPO01000001">
    <property type="protein sequence ID" value="PJR04993.1"/>
    <property type="molecule type" value="Genomic_DNA"/>
</dbReference>
<dbReference type="PANTHER" id="PTHR35580">
    <property type="entry name" value="CELL SURFACE GLYCOPROTEIN (S-LAYER PROTEIN)-LIKE PROTEIN"/>
    <property type="match status" value="1"/>
</dbReference>
<evidence type="ECO:0000256" key="1">
    <source>
        <dbReference type="ARBA" id="ARBA00022729"/>
    </source>
</evidence>
<dbReference type="Proteomes" id="UP000231960">
    <property type="component" value="Unassembled WGS sequence"/>
</dbReference>
<dbReference type="InterPro" id="IPR011047">
    <property type="entry name" value="Quinoprotein_ADH-like_sf"/>
</dbReference>
<dbReference type="InterPro" id="IPR052918">
    <property type="entry name" value="Motility_Chemotaxis_Reg"/>
</dbReference>
<dbReference type="NCBIfam" id="TIGR04183">
    <property type="entry name" value="Por_Secre_tail"/>
    <property type="match status" value="1"/>
</dbReference>
<dbReference type="AlphaFoldDB" id="A0A2M9R8A4"/>
<dbReference type="InterPro" id="IPR026444">
    <property type="entry name" value="Secre_tail"/>
</dbReference>
<reference evidence="3 4" key="1">
    <citation type="submission" date="2017-06" db="EMBL/GenBank/DDBJ databases">
        <title>Description of Avrilella dinanensis gen. nov. sp. nov.</title>
        <authorList>
            <person name="Leyer C."/>
            <person name="Sassi M."/>
            <person name="Minet J."/>
            <person name="Kayal S."/>
            <person name="Cattoir V."/>
        </authorList>
    </citation>
    <scope>NUCLEOTIDE SEQUENCE [LARGE SCALE GENOMIC DNA]</scope>
    <source>
        <strain evidence="3 4">UR159</strain>
    </source>
</reference>
<evidence type="ECO:0000313" key="4">
    <source>
        <dbReference type="Proteomes" id="UP000231960"/>
    </source>
</evidence>
<name>A0A2M9R8A4_9FLAO</name>
<proteinExistence type="predicted"/>
<dbReference type="PANTHER" id="PTHR35580:SF1">
    <property type="entry name" value="PHYTASE-LIKE DOMAIN-CONTAINING PROTEIN"/>
    <property type="match status" value="1"/>
</dbReference>
<sequence length="563" mass="63511">MKKNILFILAVFSFFYGFAQPAYHKHWGVKTDYSHSGAGYGNSFMTDDARLFECSSNQVRVSDLPNTESQVWASIGSNSDTSIMNIDYDEQGNVYVMGYTTASEGFATPGVYKSAYDWDLADETEANGFLAKFDAEGVLVWCTYAESHYIGGYQRKAIAVDRNGNVYYTAAIANTEVIPDAPFQSVSNPEDYLSDENYYTPILVKLNSDGELVWRTFFSHHQTWIREIAVTQNKLVVYGQVIKQFPHEVDPTFFSTEGALIENPYQDGSNDLFRAFVNVFNFDGTRDWGTYMKDGYNSSSVLKVLRTSGNNFYILHDNNAFPLHENPYMEVDDSDVVITKFGEEGTHYWSLPTRVSNFVVDDQEQIYLFDTTEETQGYATEDAYQPEKYSGMNTDAFHHIVSSDGSELLYGTYYGYEGNETTSMIWPITNGYISLEVTQNNSSADNFITQGEPLNETFSGGSYHGRVLTLFSDKPASSTIHKLENVTLYPNPVMDILFIEHTEGFTIADSIEVYNALGQCIMQKNNIADNQIISFDTSSWGSGYYLVKVKSDNKIGTYKVVKK</sequence>
<comment type="caution">
    <text evidence="3">The sequence shown here is derived from an EMBL/GenBank/DDBJ whole genome shotgun (WGS) entry which is preliminary data.</text>
</comment>
<dbReference type="OrthoDB" id="9811934at2"/>
<accession>A0A2M9R8A4</accession>
<dbReference type="SUPFAM" id="SSF50998">
    <property type="entry name" value="Quinoprotein alcohol dehydrogenase-like"/>
    <property type="match status" value="1"/>
</dbReference>